<name>A0A1D2NAM5_ORCCI</name>
<dbReference type="InterPro" id="IPR020472">
    <property type="entry name" value="WD40_PAC1"/>
</dbReference>
<dbReference type="PANTHER" id="PTHR16017:SF0">
    <property type="entry name" value="WD REPEAT-CONTAINING PROTEIN 70"/>
    <property type="match status" value="1"/>
</dbReference>
<keyword evidence="2" id="KW-0677">Repeat</keyword>
<feature type="region of interest" description="Disordered" evidence="5">
    <location>
        <begin position="639"/>
        <end position="659"/>
    </location>
</feature>
<dbReference type="OMA" id="KGDQYIT"/>
<dbReference type="PANTHER" id="PTHR16017">
    <property type="entry name" value="GASTRULATION DEFECTIVE PROTEIN 1-RELATED"/>
    <property type="match status" value="1"/>
</dbReference>
<dbReference type="GO" id="GO:0005634">
    <property type="term" value="C:nucleus"/>
    <property type="evidence" value="ECO:0007669"/>
    <property type="project" value="TreeGrafter"/>
</dbReference>
<dbReference type="OrthoDB" id="10264376at2759"/>
<dbReference type="EMBL" id="LJIJ01000117">
    <property type="protein sequence ID" value="ODN02297.1"/>
    <property type="molecule type" value="Genomic_DNA"/>
</dbReference>
<dbReference type="STRING" id="48709.A0A1D2NAM5"/>
<evidence type="ECO:0000256" key="3">
    <source>
        <dbReference type="ARBA" id="ARBA00038343"/>
    </source>
</evidence>
<dbReference type="InterPro" id="IPR036322">
    <property type="entry name" value="WD40_repeat_dom_sf"/>
</dbReference>
<evidence type="ECO:0000256" key="2">
    <source>
        <dbReference type="ARBA" id="ARBA00022737"/>
    </source>
</evidence>
<evidence type="ECO:0000256" key="4">
    <source>
        <dbReference type="PROSITE-ProRule" id="PRU00221"/>
    </source>
</evidence>
<feature type="region of interest" description="Disordered" evidence="5">
    <location>
        <begin position="704"/>
        <end position="735"/>
    </location>
</feature>
<accession>A0A1D2NAM5</accession>
<protein>
    <submittedName>
        <fullName evidence="6">Gastrulation defective protein 1</fullName>
    </submittedName>
</protein>
<evidence type="ECO:0000313" key="7">
    <source>
        <dbReference type="Proteomes" id="UP000094527"/>
    </source>
</evidence>
<dbReference type="PRINTS" id="PR00320">
    <property type="entry name" value="GPROTEINBRPT"/>
</dbReference>
<evidence type="ECO:0000313" key="6">
    <source>
        <dbReference type="EMBL" id="ODN02297.1"/>
    </source>
</evidence>
<dbReference type="InterPro" id="IPR001680">
    <property type="entry name" value="WD40_rpt"/>
</dbReference>
<evidence type="ECO:0000256" key="5">
    <source>
        <dbReference type="SAM" id="MobiDB-lite"/>
    </source>
</evidence>
<reference evidence="6 7" key="1">
    <citation type="journal article" date="2016" name="Genome Biol. Evol.">
        <title>Gene Family Evolution Reflects Adaptation to Soil Environmental Stressors in the Genome of the Collembolan Orchesella cincta.</title>
        <authorList>
            <person name="Faddeeva-Vakhrusheva A."/>
            <person name="Derks M.F."/>
            <person name="Anvar S.Y."/>
            <person name="Agamennone V."/>
            <person name="Suring W."/>
            <person name="Smit S."/>
            <person name="van Straalen N.M."/>
            <person name="Roelofs D."/>
        </authorList>
    </citation>
    <scope>NUCLEOTIDE SEQUENCE [LARGE SCALE GENOMIC DNA]</scope>
    <source>
        <tissue evidence="6">Mixed pool</tissue>
    </source>
</reference>
<proteinExistence type="inferred from homology"/>
<comment type="similarity">
    <text evidence="3">Belongs to the WD repeat GAD-1 family.</text>
</comment>
<dbReference type="AlphaFoldDB" id="A0A1D2NAM5"/>
<feature type="repeat" description="WD" evidence="4">
    <location>
        <begin position="250"/>
        <end position="282"/>
    </location>
</feature>
<feature type="compositionally biased region" description="Acidic residues" evidence="5">
    <location>
        <begin position="169"/>
        <end position="178"/>
    </location>
</feature>
<organism evidence="6 7">
    <name type="scientific">Orchesella cincta</name>
    <name type="common">Springtail</name>
    <name type="synonym">Podura cincta</name>
    <dbReference type="NCBI Taxonomy" id="48709"/>
    <lineage>
        <taxon>Eukaryota</taxon>
        <taxon>Metazoa</taxon>
        <taxon>Ecdysozoa</taxon>
        <taxon>Arthropoda</taxon>
        <taxon>Hexapoda</taxon>
        <taxon>Collembola</taxon>
        <taxon>Entomobryomorpha</taxon>
        <taxon>Entomobryoidea</taxon>
        <taxon>Orchesellidae</taxon>
        <taxon>Orchesellinae</taxon>
        <taxon>Orchesella</taxon>
    </lineage>
</organism>
<feature type="compositionally biased region" description="Basic and acidic residues" evidence="5">
    <location>
        <begin position="145"/>
        <end position="168"/>
    </location>
</feature>
<dbReference type="SMART" id="SM00320">
    <property type="entry name" value="WD40"/>
    <property type="match status" value="5"/>
</dbReference>
<sequence>MSFERPAGGGVGFKKITFGKISLASSSSTPAEESTKKTEESLVEEPKENLKDKPEEDGNQGGFGSFSWDKAKGQEDGAEGGGGDDKDKGEIVDEADEEMKKMMGFSDFGTSKKPEQQKSARKFSVKELMEQIKSSKKAAQGGTDTKIEVDMEGINIHENESATVSKDDSAEEESDDEVIGPMPPPSEPAKKRKDAVWSRMKSKDGDDDDDDNDSDSSSEEEEEDDDAVSSGSDDEEDRTRLFPLTDQLTMEHGNQPVTAMAVDPPGGRFATGSIDYDVKLWDFTGLKNRHAFRAMRPCECHPIRHLSYSSSGDALLVVSGNAQAKVMDRDGSELLECVKGDQYIVDMAKTKGHVACLTGGQFNPKQRESFITSSDDGTVRVWDVNNPRTHKTIVKLRNSKGGKSRATACCFSRDGNCFMGAGIDGTIFMWDTRRPLVLPTATIKNAHTPNTDTFCVVYSNSGLQVASRGEDAVVNIWDTRNWKQTLWKSDQHPAKYATTDLSFSPDDRHLLIPSLPPGTSAREKSETATHSILYFLSMQDYTFTKQMDFENQILIRSAWHHRINQIFLSSSTGTFSILYDLNKSNRGALLVHGSKPKKQRATVVTEDFSGKIIITPSSLPMFKGDKPRNPKREEIKARMDPVKSRRPDLPITAGSGGRVASGGSTLSSFVIRSIGMQKSVKDDMDPREAILRYAKEAEENPIWVTPAYKQNQPKTIFHKEEDDDEAPDTKKQKMV</sequence>
<keyword evidence="7" id="KW-1185">Reference proteome</keyword>
<dbReference type="GO" id="GO:0035861">
    <property type="term" value="C:site of double-strand break"/>
    <property type="evidence" value="ECO:0007669"/>
    <property type="project" value="TreeGrafter"/>
</dbReference>
<comment type="caution">
    <text evidence="6">The sequence shown here is derived from an EMBL/GenBank/DDBJ whole genome shotgun (WGS) entry which is preliminary data.</text>
</comment>
<dbReference type="SUPFAM" id="SSF50978">
    <property type="entry name" value="WD40 repeat-like"/>
    <property type="match status" value="1"/>
</dbReference>
<dbReference type="PROSITE" id="PS50294">
    <property type="entry name" value="WD_REPEATS_REGION"/>
    <property type="match status" value="2"/>
</dbReference>
<feature type="compositionally biased region" description="Basic and acidic residues" evidence="5">
    <location>
        <begin position="33"/>
        <end position="56"/>
    </location>
</feature>
<dbReference type="Proteomes" id="UP000094527">
    <property type="component" value="Unassembled WGS sequence"/>
</dbReference>
<evidence type="ECO:0000256" key="1">
    <source>
        <dbReference type="ARBA" id="ARBA00022574"/>
    </source>
</evidence>
<dbReference type="PROSITE" id="PS50082">
    <property type="entry name" value="WD_REPEATS_2"/>
    <property type="match status" value="2"/>
</dbReference>
<feature type="compositionally biased region" description="Low complexity" evidence="5">
    <location>
        <begin position="22"/>
        <end position="32"/>
    </location>
</feature>
<feature type="repeat" description="WD" evidence="4">
    <location>
        <begin position="350"/>
        <end position="392"/>
    </location>
</feature>
<feature type="compositionally biased region" description="Acidic residues" evidence="5">
    <location>
        <begin position="205"/>
        <end position="236"/>
    </location>
</feature>
<keyword evidence="1 4" id="KW-0853">WD repeat</keyword>
<feature type="region of interest" description="Disordered" evidence="5">
    <location>
        <begin position="22"/>
        <end position="239"/>
    </location>
</feature>
<dbReference type="Gene3D" id="2.130.10.10">
    <property type="entry name" value="YVTN repeat-like/Quinoprotein amine dehydrogenase"/>
    <property type="match status" value="2"/>
</dbReference>
<feature type="compositionally biased region" description="Basic and acidic residues" evidence="5">
    <location>
        <begin position="639"/>
        <end position="648"/>
    </location>
</feature>
<gene>
    <name evidence="6" type="ORF">Ocin01_04379</name>
</gene>
<dbReference type="Pfam" id="PF00400">
    <property type="entry name" value="WD40"/>
    <property type="match status" value="3"/>
</dbReference>
<dbReference type="InterPro" id="IPR051858">
    <property type="entry name" value="WD_repeat_GAD-1"/>
</dbReference>
<dbReference type="InterPro" id="IPR015943">
    <property type="entry name" value="WD40/YVTN_repeat-like_dom_sf"/>
</dbReference>
<feature type="compositionally biased region" description="Basic and acidic residues" evidence="5">
    <location>
        <begin position="110"/>
        <end position="130"/>
    </location>
</feature>